<protein>
    <submittedName>
        <fullName evidence="7">Peptide ABC transporter substrate-binding protein</fullName>
    </submittedName>
</protein>
<dbReference type="Gene3D" id="3.40.190.10">
    <property type="entry name" value="Periplasmic binding protein-like II"/>
    <property type="match status" value="1"/>
</dbReference>
<dbReference type="PANTHER" id="PTHR30290:SF10">
    <property type="entry name" value="PERIPLASMIC OLIGOPEPTIDE-BINDING PROTEIN-RELATED"/>
    <property type="match status" value="1"/>
</dbReference>
<dbReference type="OrthoDB" id="9801912at2"/>
<accession>A0A5S9IQG8</accession>
<evidence type="ECO:0000256" key="1">
    <source>
        <dbReference type="ARBA" id="ARBA00004196"/>
    </source>
</evidence>
<gene>
    <name evidence="7" type="ORF">UABAM_03654</name>
</gene>
<feature type="signal peptide" evidence="5">
    <location>
        <begin position="1"/>
        <end position="21"/>
    </location>
</feature>
<evidence type="ECO:0000313" key="7">
    <source>
        <dbReference type="EMBL" id="BBM85290.1"/>
    </source>
</evidence>
<dbReference type="KEGG" id="uam:UABAM_03654"/>
<keyword evidence="8" id="KW-1185">Reference proteome</keyword>
<dbReference type="AlphaFoldDB" id="A0A5S9IQG8"/>
<keyword evidence="3" id="KW-0813">Transport</keyword>
<dbReference type="InterPro" id="IPR039424">
    <property type="entry name" value="SBP_5"/>
</dbReference>
<dbReference type="PROSITE" id="PS01040">
    <property type="entry name" value="SBP_BACTERIAL_5"/>
    <property type="match status" value="1"/>
</dbReference>
<dbReference type="GO" id="GO:1904680">
    <property type="term" value="F:peptide transmembrane transporter activity"/>
    <property type="evidence" value="ECO:0007669"/>
    <property type="project" value="TreeGrafter"/>
</dbReference>
<dbReference type="RefSeq" id="WP_151969400.1">
    <property type="nucleotide sequence ID" value="NZ_AP019860.1"/>
</dbReference>
<dbReference type="Proteomes" id="UP000326354">
    <property type="component" value="Chromosome"/>
</dbReference>
<dbReference type="InterPro" id="IPR000914">
    <property type="entry name" value="SBP_5_dom"/>
</dbReference>
<dbReference type="FunFam" id="3.90.76.10:FF:000001">
    <property type="entry name" value="Oligopeptide ABC transporter substrate-binding protein"/>
    <property type="match status" value="1"/>
</dbReference>
<evidence type="ECO:0000256" key="4">
    <source>
        <dbReference type="ARBA" id="ARBA00022729"/>
    </source>
</evidence>
<dbReference type="PROSITE" id="PS51257">
    <property type="entry name" value="PROKAR_LIPOPROTEIN"/>
    <property type="match status" value="1"/>
</dbReference>
<dbReference type="InterPro" id="IPR030678">
    <property type="entry name" value="Peptide/Ni-bd"/>
</dbReference>
<dbReference type="GO" id="GO:0043190">
    <property type="term" value="C:ATP-binding cassette (ABC) transporter complex"/>
    <property type="evidence" value="ECO:0007669"/>
    <property type="project" value="InterPro"/>
</dbReference>
<evidence type="ECO:0000256" key="2">
    <source>
        <dbReference type="ARBA" id="ARBA00005695"/>
    </source>
</evidence>
<evidence type="ECO:0000259" key="6">
    <source>
        <dbReference type="Pfam" id="PF00496"/>
    </source>
</evidence>
<keyword evidence="4 5" id="KW-0732">Signal</keyword>
<dbReference type="InterPro" id="IPR023765">
    <property type="entry name" value="SBP_5_CS"/>
</dbReference>
<dbReference type="FunFam" id="3.10.105.10:FF:000001">
    <property type="entry name" value="Oligopeptide ABC transporter, oligopeptide-binding protein"/>
    <property type="match status" value="1"/>
</dbReference>
<reference evidence="7 8" key="1">
    <citation type="submission" date="2019-08" db="EMBL/GenBank/DDBJ databases">
        <title>Complete genome sequence of Candidatus Uab amorphum.</title>
        <authorList>
            <person name="Shiratori T."/>
            <person name="Suzuki S."/>
            <person name="Kakizawa Y."/>
            <person name="Ishida K."/>
        </authorList>
    </citation>
    <scope>NUCLEOTIDE SEQUENCE [LARGE SCALE GENOMIC DNA]</scope>
    <source>
        <strain evidence="7 8">SRT547</strain>
    </source>
</reference>
<dbReference type="Pfam" id="PF00496">
    <property type="entry name" value="SBP_bac_5"/>
    <property type="match status" value="1"/>
</dbReference>
<dbReference type="Gene3D" id="3.90.76.10">
    <property type="entry name" value="Dipeptide-binding Protein, Domain 1"/>
    <property type="match status" value="1"/>
</dbReference>
<proteinExistence type="inferred from homology"/>
<dbReference type="Gene3D" id="3.10.105.10">
    <property type="entry name" value="Dipeptide-binding Protein, Domain 3"/>
    <property type="match status" value="1"/>
</dbReference>
<evidence type="ECO:0000256" key="5">
    <source>
        <dbReference type="SAM" id="SignalP"/>
    </source>
</evidence>
<organism evidence="7 8">
    <name type="scientific">Uabimicrobium amorphum</name>
    <dbReference type="NCBI Taxonomy" id="2596890"/>
    <lineage>
        <taxon>Bacteria</taxon>
        <taxon>Pseudomonadati</taxon>
        <taxon>Planctomycetota</taxon>
        <taxon>Candidatus Uabimicrobiia</taxon>
        <taxon>Candidatus Uabimicrobiales</taxon>
        <taxon>Candidatus Uabimicrobiaceae</taxon>
        <taxon>Candidatus Uabimicrobium</taxon>
    </lineage>
</organism>
<dbReference type="EMBL" id="AP019860">
    <property type="protein sequence ID" value="BBM85290.1"/>
    <property type="molecule type" value="Genomic_DNA"/>
</dbReference>
<dbReference type="GO" id="GO:0030288">
    <property type="term" value="C:outer membrane-bounded periplasmic space"/>
    <property type="evidence" value="ECO:0007669"/>
    <property type="project" value="UniProtKB-ARBA"/>
</dbReference>
<dbReference type="PIRSF" id="PIRSF002741">
    <property type="entry name" value="MppA"/>
    <property type="match status" value="1"/>
</dbReference>
<feature type="chain" id="PRO_5024918243" evidence="5">
    <location>
        <begin position="22"/>
        <end position="550"/>
    </location>
</feature>
<feature type="domain" description="Solute-binding protein family 5" evidence="6">
    <location>
        <begin position="79"/>
        <end position="451"/>
    </location>
</feature>
<evidence type="ECO:0000313" key="8">
    <source>
        <dbReference type="Proteomes" id="UP000326354"/>
    </source>
</evidence>
<comment type="similarity">
    <text evidence="2">Belongs to the bacterial solute-binding protein 5 family.</text>
</comment>
<dbReference type="CDD" id="cd08504">
    <property type="entry name" value="PBP2_OppA"/>
    <property type="match status" value="1"/>
</dbReference>
<sequence>MKSIVILCLGLCLLLTGCPSGETKYPMPDDKGKMVLRVLNGAEAATLDPIKREGTPGTSMLSNIFEGLVRVNNKTGGYLPGVAERWEISEDGTTYTFFLRKDAKWSDGKPVTANDFLSTYRRAVDPITQSRNASLYFVIKNARAVLKNEKKTEELGVFVVDDYTLKIELESPTGYFMSLLSLVPFYATPKHVIDKHGNAWTELENIVSNGPFKVVLRRRNDRTEVVKNENYWGKDEVKLDKIIFFTTDNGETRLRMFRANAADYHVTGLASSAYPGIKNNPEWVMAPYLGIYYYIFNTKEAPFDNAKVRKAISMAIDREILAEVLSIGYIPAKFIVPPRTAGYKTAASLEENVEKAKQLLKEAGYGEGGKKFPTMTILYNTNENHQKVAIVVSDMLKRNLGIDVKIENAEWKTYLDRRRHGDYQVARAGWIGDYNDADSFLELMYSESENNDTFWKHKKYDELFLKSRKISTPEKRLAVMQEAEKIALDEMPIMPIYFYVADTLVKPYVKNFYPSNKKDVEQGFYDLQARAVFRDAYIDMEEKKKYFGVK</sequence>
<dbReference type="SUPFAM" id="SSF53850">
    <property type="entry name" value="Periplasmic binding protein-like II"/>
    <property type="match status" value="1"/>
</dbReference>
<name>A0A5S9IQG8_UABAM</name>
<evidence type="ECO:0000256" key="3">
    <source>
        <dbReference type="ARBA" id="ARBA00022448"/>
    </source>
</evidence>
<dbReference type="PANTHER" id="PTHR30290">
    <property type="entry name" value="PERIPLASMIC BINDING COMPONENT OF ABC TRANSPORTER"/>
    <property type="match status" value="1"/>
</dbReference>
<comment type="subcellular location">
    <subcellularLocation>
        <location evidence="1">Cell envelope</location>
    </subcellularLocation>
</comment>
<dbReference type="GO" id="GO:0015833">
    <property type="term" value="P:peptide transport"/>
    <property type="evidence" value="ECO:0007669"/>
    <property type="project" value="TreeGrafter"/>
</dbReference>